<dbReference type="Proteomes" id="UP000276133">
    <property type="component" value="Unassembled WGS sequence"/>
</dbReference>
<accession>A0A3M7RAC1</accession>
<protein>
    <submittedName>
        <fullName evidence="2">Uncharacterized protein</fullName>
    </submittedName>
</protein>
<dbReference type="EMBL" id="REGN01003822">
    <property type="protein sequence ID" value="RNA20553.1"/>
    <property type="molecule type" value="Genomic_DNA"/>
</dbReference>
<reference evidence="2 3" key="1">
    <citation type="journal article" date="2018" name="Sci. Rep.">
        <title>Genomic signatures of local adaptation to the degree of environmental predictability in rotifers.</title>
        <authorList>
            <person name="Franch-Gras L."/>
            <person name="Hahn C."/>
            <person name="Garcia-Roger E.M."/>
            <person name="Carmona M.J."/>
            <person name="Serra M."/>
            <person name="Gomez A."/>
        </authorList>
    </citation>
    <scope>NUCLEOTIDE SEQUENCE [LARGE SCALE GENOMIC DNA]</scope>
    <source>
        <strain evidence="2">HYR1</strain>
    </source>
</reference>
<feature type="region of interest" description="Disordered" evidence="1">
    <location>
        <begin position="1"/>
        <end position="36"/>
    </location>
</feature>
<evidence type="ECO:0000256" key="1">
    <source>
        <dbReference type="SAM" id="MobiDB-lite"/>
    </source>
</evidence>
<feature type="compositionally biased region" description="Basic and acidic residues" evidence="1">
    <location>
        <begin position="21"/>
        <end position="30"/>
    </location>
</feature>
<gene>
    <name evidence="2" type="ORF">BpHYR1_038685</name>
</gene>
<sequence length="67" mass="7534">MAKSGRISTRKGIESDEDSKDEVLSKRPRIESVQNEAFDSESKSCEKCGSKMTKRRYCACPNKCGKK</sequence>
<dbReference type="AlphaFoldDB" id="A0A3M7RAC1"/>
<name>A0A3M7RAC1_BRAPC</name>
<comment type="caution">
    <text evidence="2">The sequence shown here is derived from an EMBL/GenBank/DDBJ whole genome shotgun (WGS) entry which is preliminary data.</text>
</comment>
<keyword evidence="3" id="KW-1185">Reference proteome</keyword>
<proteinExistence type="predicted"/>
<evidence type="ECO:0000313" key="3">
    <source>
        <dbReference type="Proteomes" id="UP000276133"/>
    </source>
</evidence>
<organism evidence="2 3">
    <name type="scientific">Brachionus plicatilis</name>
    <name type="common">Marine rotifer</name>
    <name type="synonym">Brachionus muelleri</name>
    <dbReference type="NCBI Taxonomy" id="10195"/>
    <lineage>
        <taxon>Eukaryota</taxon>
        <taxon>Metazoa</taxon>
        <taxon>Spiralia</taxon>
        <taxon>Gnathifera</taxon>
        <taxon>Rotifera</taxon>
        <taxon>Eurotatoria</taxon>
        <taxon>Monogononta</taxon>
        <taxon>Pseudotrocha</taxon>
        <taxon>Ploima</taxon>
        <taxon>Brachionidae</taxon>
        <taxon>Brachionus</taxon>
    </lineage>
</organism>
<evidence type="ECO:0000313" key="2">
    <source>
        <dbReference type="EMBL" id="RNA20553.1"/>
    </source>
</evidence>